<gene>
    <name evidence="2" type="ORF">E5288_WYG017346</name>
</gene>
<evidence type="ECO:0000313" key="3">
    <source>
        <dbReference type="Proteomes" id="UP000322234"/>
    </source>
</evidence>
<proteinExistence type="predicted"/>
<comment type="caution">
    <text evidence="2">The sequence shown here is derived from an EMBL/GenBank/DDBJ whole genome shotgun (WGS) entry which is preliminary data.</text>
</comment>
<evidence type="ECO:0000313" key="2">
    <source>
        <dbReference type="EMBL" id="MXQ90144.1"/>
    </source>
</evidence>
<protein>
    <submittedName>
        <fullName evidence="2">Uncharacterized protein</fullName>
    </submittedName>
</protein>
<accession>A0A6B0RQ54</accession>
<evidence type="ECO:0000256" key="1">
    <source>
        <dbReference type="SAM" id="MobiDB-lite"/>
    </source>
</evidence>
<reference evidence="2" key="1">
    <citation type="submission" date="2019-10" db="EMBL/GenBank/DDBJ databases">
        <title>The sequence and de novo assembly of the wild yak genome.</title>
        <authorList>
            <person name="Liu Y."/>
        </authorList>
    </citation>
    <scope>NUCLEOTIDE SEQUENCE [LARGE SCALE GENOMIC DNA]</scope>
    <source>
        <strain evidence="2">WY2019</strain>
    </source>
</reference>
<sequence>MDCIGKPKWNQKLFGAQSQSNKPWTDDMESRLQGPEHLQMPHGALEPTITDTKGKGDLAPAQHPFPITVPSQHQKTDCRDLSCRFSLVTVCFCCGLRQTQCFRTKLYHLHHITNAPNETGVNVKFSQHD</sequence>
<organism evidence="2 3">
    <name type="scientific">Bos mutus</name>
    <name type="common">wild yak</name>
    <dbReference type="NCBI Taxonomy" id="72004"/>
    <lineage>
        <taxon>Eukaryota</taxon>
        <taxon>Metazoa</taxon>
        <taxon>Chordata</taxon>
        <taxon>Craniata</taxon>
        <taxon>Vertebrata</taxon>
        <taxon>Euteleostomi</taxon>
        <taxon>Mammalia</taxon>
        <taxon>Eutheria</taxon>
        <taxon>Laurasiatheria</taxon>
        <taxon>Artiodactyla</taxon>
        <taxon>Ruminantia</taxon>
        <taxon>Pecora</taxon>
        <taxon>Bovidae</taxon>
        <taxon>Bovinae</taxon>
        <taxon>Bos</taxon>
    </lineage>
</organism>
<dbReference type="Proteomes" id="UP000322234">
    <property type="component" value="Unassembled WGS sequence"/>
</dbReference>
<keyword evidence="3" id="KW-1185">Reference proteome</keyword>
<dbReference type="AlphaFoldDB" id="A0A6B0RQ54"/>
<feature type="region of interest" description="Disordered" evidence="1">
    <location>
        <begin position="35"/>
        <end position="72"/>
    </location>
</feature>
<dbReference type="EMBL" id="VBQZ03000061">
    <property type="protein sequence ID" value="MXQ90144.1"/>
    <property type="molecule type" value="Genomic_DNA"/>
</dbReference>
<name>A0A6B0RQ54_9CETA</name>